<keyword evidence="1" id="KW-1133">Transmembrane helix</keyword>
<sequence length="147" mass="16709">MNNTLVTKVKRFIAFLVIASLMAGVSYLIVFKASILPNGYDLVNVQHNTISLQSFNVIGIEKEITIVSFSGKDIWKIDAIKHEVNRHKEFLWLLFFATTVSIFLLVYKIRKGKKVWKAIVDSNLIFAVLLPLFPLINSANRITELLS</sequence>
<reference evidence="2 3" key="1">
    <citation type="submission" date="2020-02" db="EMBL/GenBank/DDBJ databases">
        <title>Bacillus aquiflavi sp. nov., isolated from yellow water of strong flavor Chinese baijiu in Yibin region of China.</title>
        <authorList>
            <person name="Xie J."/>
        </authorList>
    </citation>
    <scope>NUCLEOTIDE SEQUENCE [LARGE SCALE GENOMIC DNA]</scope>
    <source>
        <strain evidence="2 3">SA4</strain>
    </source>
</reference>
<evidence type="ECO:0000313" key="3">
    <source>
        <dbReference type="Proteomes" id="UP000481043"/>
    </source>
</evidence>
<keyword evidence="3" id="KW-1185">Reference proteome</keyword>
<protein>
    <submittedName>
        <fullName evidence="2">Uncharacterized protein</fullName>
    </submittedName>
</protein>
<comment type="caution">
    <text evidence="2">The sequence shown here is derived from an EMBL/GenBank/DDBJ whole genome shotgun (WGS) entry which is preliminary data.</text>
</comment>
<name>A0A6M0Q4P7_9BACI</name>
<evidence type="ECO:0000313" key="2">
    <source>
        <dbReference type="EMBL" id="NEY71356.1"/>
    </source>
</evidence>
<accession>A0A6M0Q4P7</accession>
<keyword evidence="1" id="KW-0812">Transmembrane</keyword>
<keyword evidence="1" id="KW-0472">Membrane</keyword>
<dbReference type="RefSeq" id="WP_163178815.1">
    <property type="nucleotide sequence ID" value="NZ_JAAIWM010000002.1"/>
</dbReference>
<feature type="transmembrane region" description="Helical" evidence="1">
    <location>
        <begin position="90"/>
        <end position="107"/>
    </location>
</feature>
<gene>
    <name evidence="2" type="ORF">G4D63_06320</name>
</gene>
<evidence type="ECO:0000256" key="1">
    <source>
        <dbReference type="SAM" id="Phobius"/>
    </source>
</evidence>
<organism evidence="2 3">
    <name type="scientific">Bacillus mesophilus</name>
    <dbReference type="NCBI Taxonomy" id="1808955"/>
    <lineage>
        <taxon>Bacteria</taxon>
        <taxon>Bacillati</taxon>
        <taxon>Bacillota</taxon>
        <taxon>Bacilli</taxon>
        <taxon>Bacillales</taxon>
        <taxon>Bacillaceae</taxon>
        <taxon>Bacillus</taxon>
    </lineage>
</organism>
<dbReference type="AlphaFoldDB" id="A0A6M0Q4P7"/>
<dbReference type="Proteomes" id="UP000481043">
    <property type="component" value="Unassembled WGS sequence"/>
</dbReference>
<feature type="transmembrane region" description="Helical" evidence="1">
    <location>
        <begin position="12"/>
        <end position="30"/>
    </location>
</feature>
<proteinExistence type="predicted"/>
<dbReference type="EMBL" id="JAAIWM010000002">
    <property type="protein sequence ID" value="NEY71356.1"/>
    <property type="molecule type" value="Genomic_DNA"/>
</dbReference>